<keyword evidence="6" id="KW-0808">Transferase</keyword>
<comment type="cofactor">
    <cofactor evidence="1">
        <name>pyridoxal 5'-phosphate</name>
        <dbReference type="ChEBI" id="CHEBI:597326"/>
    </cofactor>
</comment>
<evidence type="ECO:0000256" key="4">
    <source>
        <dbReference type="RuleBase" id="RU003560"/>
    </source>
</evidence>
<organism evidence="6 7">
    <name type="scientific">Pseudomonas viridiflava</name>
    <name type="common">Phytomonas viridiflava</name>
    <dbReference type="NCBI Taxonomy" id="33069"/>
    <lineage>
        <taxon>Bacteria</taxon>
        <taxon>Pseudomonadati</taxon>
        <taxon>Pseudomonadota</taxon>
        <taxon>Gammaproteobacteria</taxon>
        <taxon>Pseudomonadales</taxon>
        <taxon>Pseudomonadaceae</taxon>
        <taxon>Pseudomonas</taxon>
    </lineage>
</organism>
<evidence type="ECO:0000256" key="1">
    <source>
        <dbReference type="ARBA" id="ARBA00001933"/>
    </source>
</evidence>
<sequence length="458" mass="49016">MSEAQFESLHFPDAPQITSGALPGPKTREALALSARTESMARGGGRMPVAMDRALGATFKDPDGNTYIDLSAGVGVSSVGRCHPKVVQAIREQSEVLMHALEVNSTRRTELAAKMSDIAPQGLRGDCITFFTQSGSDALEAAIKFAKRITGRHQIIAFHGGYHGVWNASGSLTTGTAYRKGYGAQMGGVIHAPYPYAYRFPFDTTHKSAEQIAGEYVDYLLNTPYTAADDVAAVIVEPVQGEGGYVPPSPEFLQLLRKACDRSGTLLIVDEVQSGAGRTGKMWAVEHSGVKPDMLTFGKGIGSDLPMAGLIMRSDLAAAIPDGSMPNTFAANSLSAAVALTNISILQDPELDLLNRAHAMGLEAQERIRDFNSPFVGEVRGRGLMIGIELVEDLETKAPLQPARIGQLMGYLLDHGVLMIPCGRYSNVMRVMPSLTISRALFFKALDIFGDALASLKA</sequence>
<keyword evidence="3 4" id="KW-0663">Pyridoxal phosphate</keyword>
<comment type="similarity">
    <text evidence="4">Belongs to the class-III pyridoxal-phosphate-dependent aminotransferase family.</text>
</comment>
<name>A0A3M5PIR4_PSEVI</name>
<dbReference type="Gene3D" id="3.90.1150.10">
    <property type="entry name" value="Aspartate Aminotransferase, domain 1"/>
    <property type="match status" value="1"/>
</dbReference>
<dbReference type="RefSeq" id="WP_122207086.1">
    <property type="nucleotide sequence ID" value="NZ_JAAMQQ010000001.1"/>
</dbReference>
<dbReference type="InterPro" id="IPR005814">
    <property type="entry name" value="Aminotrans_3"/>
</dbReference>
<comment type="caution">
    <text evidence="6">The sequence shown here is derived from an EMBL/GenBank/DDBJ whole genome shotgun (WGS) entry which is preliminary data.</text>
</comment>
<dbReference type="PIRSF" id="PIRSF000521">
    <property type="entry name" value="Transaminase_4ab_Lys_Orn"/>
    <property type="match status" value="1"/>
</dbReference>
<dbReference type="SUPFAM" id="SSF53383">
    <property type="entry name" value="PLP-dependent transferases"/>
    <property type="match status" value="1"/>
</dbReference>
<dbReference type="InterPro" id="IPR015421">
    <property type="entry name" value="PyrdxlP-dep_Trfase_major"/>
</dbReference>
<dbReference type="AlphaFoldDB" id="A0A3M5PIR4"/>
<dbReference type="Proteomes" id="UP000273854">
    <property type="component" value="Unassembled WGS sequence"/>
</dbReference>
<evidence type="ECO:0000313" key="7">
    <source>
        <dbReference type="Proteomes" id="UP000273854"/>
    </source>
</evidence>
<protein>
    <submittedName>
        <fullName evidence="6">4-aminobutyrate aminotransferase</fullName>
    </submittedName>
</protein>
<keyword evidence="2 6" id="KW-0032">Aminotransferase</keyword>
<dbReference type="PROSITE" id="PS00600">
    <property type="entry name" value="AA_TRANSFER_CLASS_3"/>
    <property type="match status" value="1"/>
</dbReference>
<dbReference type="GO" id="GO:0008483">
    <property type="term" value="F:transaminase activity"/>
    <property type="evidence" value="ECO:0007669"/>
    <property type="project" value="UniProtKB-KW"/>
</dbReference>
<dbReference type="InterPro" id="IPR049704">
    <property type="entry name" value="Aminotrans_3_PPA_site"/>
</dbReference>
<evidence type="ECO:0000256" key="5">
    <source>
        <dbReference type="SAM" id="MobiDB-lite"/>
    </source>
</evidence>
<gene>
    <name evidence="6" type="ORF">ALP40_02573</name>
</gene>
<dbReference type="Gene3D" id="3.40.640.10">
    <property type="entry name" value="Type I PLP-dependent aspartate aminotransferase-like (Major domain)"/>
    <property type="match status" value="1"/>
</dbReference>
<dbReference type="OrthoDB" id="3398487at2"/>
<evidence type="ECO:0000256" key="2">
    <source>
        <dbReference type="ARBA" id="ARBA00022576"/>
    </source>
</evidence>
<evidence type="ECO:0000256" key="3">
    <source>
        <dbReference type="ARBA" id="ARBA00022898"/>
    </source>
</evidence>
<dbReference type="PANTHER" id="PTHR11986">
    <property type="entry name" value="AMINOTRANSFERASE CLASS III"/>
    <property type="match status" value="1"/>
</dbReference>
<dbReference type="CDD" id="cd00610">
    <property type="entry name" value="OAT_like"/>
    <property type="match status" value="1"/>
</dbReference>
<dbReference type="FunFam" id="3.40.640.10:FF:000004">
    <property type="entry name" value="Acetylornithine aminotransferase"/>
    <property type="match status" value="1"/>
</dbReference>
<dbReference type="GO" id="GO:0042802">
    <property type="term" value="F:identical protein binding"/>
    <property type="evidence" value="ECO:0007669"/>
    <property type="project" value="TreeGrafter"/>
</dbReference>
<evidence type="ECO:0000313" key="6">
    <source>
        <dbReference type="EMBL" id="RMT84077.1"/>
    </source>
</evidence>
<accession>A0A3M5PIR4</accession>
<dbReference type="Pfam" id="PF00202">
    <property type="entry name" value="Aminotran_3"/>
    <property type="match status" value="1"/>
</dbReference>
<dbReference type="InterPro" id="IPR015422">
    <property type="entry name" value="PyrdxlP-dep_Trfase_small"/>
</dbReference>
<reference evidence="6 7" key="1">
    <citation type="submission" date="2018-08" db="EMBL/GenBank/DDBJ databases">
        <title>Recombination of ecologically and evolutionarily significant loci maintains genetic cohesion in the Pseudomonas syringae species complex.</title>
        <authorList>
            <person name="Dillon M."/>
            <person name="Thakur S."/>
            <person name="Almeida R.N.D."/>
            <person name="Weir B.S."/>
            <person name="Guttman D.S."/>
        </authorList>
    </citation>
    <scope>NUCLEOTIDE SEQUENCE [LARGE SCALE GENOMIC DNA]</scope>
    <source>
        <strain evidence="6 7">ICMP 19473</strain>
    </source>
</reference>
<feature type="region of interest" description="Disordered" evidence="5">
    <location>
        <begin position="1"/>
        <end position="25"/>
    </location>
</feature>
<dbReference type="EMBL" id="RBTP01000012">
    <property type="protein sequence ID" value="RMT84077.1"/>
    <property type="molecule type" value="Genomic_DNA"/>
</dbReference>
<proteinExistence type="inferred from homology"/>
<dbReference type="GO" id="GO:0030170">
    <property type="term" value="F:pyridoxal phosphate binding"/>
    <property type="evidence" value="ECO:0007669"/>
    <property type="project" value="InterPro"/>
</dbReference>
<dbReference type="InterPro" id="IPR015424">
    <property type="entry name" value="PyrdxlP-dep_Trfase"/>
</dbReference>
<dbReference type="InterPro" id="IPR050103">
    <property type="entry name" value="Class-III_PLP-dep_AT"/>
</dbReference>